<sequence>MLSRRTATIPAAATTSNKQQTTCYAMHALQAVATTTSLIRPEPTVSFTLRRSLGGCLCTHAQWSGKSTRPTGAPSLQDLDIGGMAARWRCR</sequence>
<organism evidence="1 2">
    <name type="scientific">Elysia marginata</name>
    <dbReference type="NCBI Taxonomy" id="1093978"/>
    <lineage>
        <taxon>Eukaryota</taxon>
        <taxon>Metazoa</taxon>
        <taxon>Spiralia</taxon>
        <taxon>Lophotrochozoa</taxon>
        <taxon>Mollusca</taxon>
        <taxon>Gastropoda</taxon>
        <taxon>Heterobranchia</taxon>
        <taxon>Euthyneura</taxon>
        <taxon>Panpulmonata</taxon>
        <taxon>Sacoglossa</taxon>
        <taxon>Placobranchoidea</taxon>
        <taxon>Plakobranchidae</taxon>
        <taxon>Elysia</taxon>
    </lineage>
</organism>
<dbReference type="AlphaFoldDB" id="A0AAV4GH25"/>
<evidence type="ECO:0000313" key="1">
    <source>
        <dbReference type="EMBL" id="GFR84390.1"/>
    </source>
</evidence>
<dbReference type="Proteomes" id="UP000762676">
    <property type="component" value="Unassembled WGS sequence"/>
</dbReference>
<dbReference type="EMBL" id="BMAT01012050">
    <property type="protein sequence ID" value="GFR84390.1"/>
    <property type="molecule type" value="Genomic_DNA"/>
</dbReference>
<keyword evidence="2" id="KW-1185">Reference proteome</keyword>
<comment type="caution">
    <text evidence="1">The sequence shown here is derived from an EMBL/GenBank/DDBJ whole genome shotgun (WGS) entry which is preliminary data.</text>
</comment>
<accession>A0AAV4GH25</accession>
<protein>
    <submittedName>
        <fullName evidence="1">Uncharacterized protein</fullName>
    </submittedName>
</protein>
<evidence type="ECO:0000313" key="2">
    <source>
        <dbReference type="Proteomes" id="UP000762676"/>
    </source>
</evidence>
<reference evidence="1 2" key="1">
    <citation type="journal article" date="2021" name="Elife">
        <title>Chloroplast acquisition without the gene transfer in kleptoplastic sea slugs, Plakobranchus ocellatus.</title>
        <authorList>
            <person name="Maeda T."/>
            <person name="Takahashi S."/>
            <person name="Yoshida T."/>
            <person name="Shimamura S."/>
            <person name="Takaki Y."/>
            <person name="Nagai Y."/>
            <person name="Toyoda A."/>
            <person name="Suzuki Y."/>
            <person name="Arimoto A."/>
            <person name="Ishii H."/>
            <person name="Satoh N."/>
            <person name="Nishiyama T."/>
            <person name="Hasebe M."/>
            <person name="Maruyama T."/>
            <person name="Minagawa J."/>
            <person name="Obokata J."/>
            <person name="Shigenobu S."/>
        </authorList>
    </citation>
    <scope>NUCLEOTIDE SEQUENCE [LARGE SCALE GENOMIC DNA]</scope>
</reference>
<proteinExistence type="predicted"/>
<gene>
    <name evidence="1" type="ORF">ElyMa_005999300</name>
</gene>
<name>A0AAV4GH25_9GAST</name>